<reference evidence="2" key="1">
    <citation type="submission" date="2021-02" db="EMBL/GenBank/DDBJ databases">
        <title>Sulfurospirillum tamanensis sp. nov.</title>
        <authorList>
            <person name="Merkel A.Y."/>
        </authorList>
    </citation>
    <scope>NUCLEOTIDE SEQUENCE [LARGE SCALE GENOMIC DNA]</scope>
    <source>
        <strain evidence="2">T05b</strain>
    </source>
</reference>
<comment type="caution">
    <text evidence="1">The sequence shown here is derived from an EMBL/GenBank/DDBJ whole genome shotgun (WGS) entry which is preliminary data.</text>
</comment>
<proteinExistence type="predicted"/>
<name>A0ABS2WRZ7_9BACT</name>
<sequence length="64" mass="7661">MSQTLVRLIGQFSTYRYDKAQQKIINLKHAQETNIDEFLAIQHALDNHRVPYRFERNFQIQLLG</sequence>
<evidence type="ECO:0000313" key="1">
    <source>
        <dbReference type="EMBL" id="MBN2964420.1"/>
    </source>
</evidence>
<accession>A0ABS2WRZ7</accession>
<gene>
    <name evidence="1" type="ORF">JWV37_06485</name>
</gene>
<dbReference type="EMBL" id="JAFHKK010000011">
    <property type="protein sequence ID" value="MBN2964420.1"/>
    <property type="molecule type" value="Genomic_DNA"/>
</dbReference>
<dbReference type="Proteomes" id="UP000703590">
    <property type="component" value="Unassembled WGS sequence"/>
</dbReference>
<evidence type="ECO:0000313" key="2">
    <source>
        <dbReference type="Proteomes" id="UP000703590"/>
    </source>
</evidence>
<organism evidence="1 2">
    <name type="scientific">Sulfurospirillum tamanense</name>
    <dbReference type="NCBI Taxonomy" id="2813362"/>
    <lineage>
        <taxon>Bacteria</taxon>
        <taxon>Pseudomonadati</taxon>
        <taxon>Campylobacterota</taxon>
        <taxon>Epsilonproteobacteria</taxon>
        <taxon>Campylobacterales</taxon>
        <taxon>Sulfurospirillaceae</taxon>
        <taxon>Sulfurospirillum</taxon>
    </lineage>
</organism>
<keyword evidence="2" id="KW-1185">Reference proteome</keyword>
<protein>
    <submittedName>
        <fullName evidence="1">Uncharacterized protein</fullName>
    </submittedName>
</protein>
<reference evidence="1 2" key="2">
    <citation type="submission" date="2021-02" db="EMBL/GenBank/DDBJ databases">
        <title>Sulfurospirillum tamanensis sp. nov.</title>
        <authorList>
            <person name="Frolova A."/>
            <person name="Merkel A."/>
            <person name="Slobodkin A."/>
        </authorList>
    </citation>
    <scope>NUCLEOTIDE SEQUENCE [LARGE SCALE GENOMIC DNA]</scope>
    <source>
        <strain evidence="1 2">T05b</strain>
    </source>
</reference>
<dbReference type="RefSeq" id="WP_205458970.1">
    <property type="nucleotide sequence ID" value="NZ_JAFHKK010000011.1"/>
</dbReference>